<sequence>MVDGSVVSADSEVSDDSLEVSYDSSISESSELVIGVSARAIASEPYTNSVVLIVTTIDGKKLVKRAVLVFDLSATIRENASSISSGATGGSGSSTMETSGESSTGAISVTSGSTTSGFVSGTETASSVASTSTSTVSTMSTTVVAVTSCSSHSCTEVSITTGVTVVTSTVEGTVTTFTTFCPLSSTSGSSIATTEPTSVTGSKPEGTLTSVVHASSTTVITVTSCSEQKCTKIPTTTGVTVVTSTDAGTETVYTTYCPLSSTVILGQTSTTVGAVVPPASEGPAISGTAGNVGNNPGSQAAPTVATNEAGSVRTAHSAAIATSENASQGADLYPIGSVATSVGPQAQATAVSGNEDTTSTVVIQVTKTEASAIETMSTSNMPYSIPPSSSYEAAASKNVFSSFTGLLVFLLMLF</sequence>
<dbReference type="GeneID" id="30202249"/>
<evidence type="ECO:0000256" key="1">
    <source>
        <dbReference type="ARBA" id="ARBA00022729"/>
    </source>
</evidence>
<dbReference type="Proteomes" id="UP000094112">
    <property type="component" value="Unassembled WGS sequence"/>
</dbReference>
<keyword evidence="1" id="KW-0732">Signal</keyword>
<evidence type="ECO:0000256" key="3">
    <source>
        <dbReference type="SAM" id="MobiDB-lite"/>
    </source>
</evidence>
<evidence type="ECO:0000256" key="2">
    <source>
        <dbReference type="ARBA" id="ARBA00023180"/>
    </source>
</evidence>
<feature type="compositionally biased region" description="Low complexity" evidence="3">
    <location>
        <begin position="93"/>
        <end position="107"/>
    </location>
</feature>
<keyword evidence="2" id="KW-0325">Glycoprotein</keyword>
<organism evidence="4 5">
    <name type="scientific">Wickerhamomyces anomalus (strain ATCC 58044 / CBS 1984 / NCYC 433 / NRRL Y-366-8)</name>
    <name type="common">Yeast</name>
    <name type="synonym">Hansenula anomala</name>
    <dbReference type="NCBI Taxonomy" id="683960"/>
    <lineage>
        <taxon>Eukaryota</taxon>
        <taxon>Fungi</taxon>
        <taxon>Dikarya</taxon>
        <taxon>Ascomycota</taxon>
        <taxon>Saccharomycotina</taxon>
        <taxon>Saccharomycetes</taxon>
        <taxon>Phaffomycetales</taxon>
        <taxon>Wickerhamomycetaceae</taxon>
        <taxon>Wickerhamomyces</taxon>
    </lineage>
</organism>
<dbReference type="STRING" id="683960.A0A1E3NXQ4"/>
<protein>
    <submittedName>
        <fullName evidence="4">Uncharacterized protein</fullName>
    </submittedName>
</protein>
<feature type="region of interest" description="Disordered" evidence="3">
    <location>
        <begin position="82"/>
        <end position="107"/>
    </location>
</feature>
<evidence type="ECO:0000313" key="4">
    <source>
        <dbReference type="EMBL" id="ODQ57938.1"/>
    </source>
</evidence>
<dbReference type="AlphaFoldDB" id="A0A1E3NXQ4"/>
<name>A0A1E3NXQ4_WICAA</name>
<keyword evidence="5" id="KW-1185">Reference proteome</keyword>
<gene>
    <name evidence="4" type="ORF">WICANDRAFT_80102</name>
</gene>
<dbReference type="Pfam" id="PF13928">
    <property type="entry name" value="Flocculin_t3"/>
    <property type="match status" value="2"/>
</dbReference>
<reference evidence="4 5" key="1">
    <citation type="journal article" date="2016" name="Proc. Natl. Acad. Sci. U.S.A.">
        <title>Comparative genomics of biotechnologically important yeasts.</title>
        <authorList>
            <person name="Riley R."/>
            <person name="Haridas S."/>
            <person name="Wolfe K.H."/>
            <person name="Lopes M.R."/>
            <person name="Hittinger C.T."/>
            <person name="Goeker M."/>
            <person name="Salamov A.A."/>
            <person name="Wisecaver J.H."/>
            <person name="Long T.M."/>
            <person name="Calvey C.H."/>
            <person name="Aerts A.L."/>
            <person name="Barry K.W."/>
            <person name="Choi C."/>
            <person name="Clum A."/>
            <person name="Coughlan A.Y."/>
            <person name="Deshpande S."/>
            <person name="Douglass A.P."/>
            <person name="Hanson S.J."/>
            <person name="Klenk H.-P."/>
            <person name="LaButti K.M."/>
            <person name="Lapidus A."/>
            <person name="Lindquist E.A."/>
            <person name="Lipzen A.M."/>
            <person name="Meier-Kolthoff J.P."/>
            <person name="Ohm R.A."/>
            <person name="Otillar R.P."/>
            <person name="Pangilinan J.L."/>
            <person name="Peng Y."/>
            <person name="Rokas A."/>
            <person name="Rosa C.A."/>
            <person name="Scheuner C."/>
            <person name="Sibirny A.A."/>
            <person name="Slot J.C."/>
            <person name="Stielow J.B."/>
            <person name="Sun H."/>
            <person name="Kurtzman C.P."/>
            <person name="Blackwell M."/>
            <person name="Grigoriev I.V."/>
            <person name="Jeffries T.W."/>
        </authorList>
    </citation>
    <scope>NUCLEOTIDE SEQUENCE [LARGE SCALE GENOMIC DNA]</scope>
    <source>
        <strain evidence="5">ATCC 58044 / CBS 1984 / NCYC 433 / NRRL Y-366-8</strain>
    </source>
</reference>
<dbReference type="InterPro" id="IPR025928">
    <property type="entry name" value="Flocculin_t3_rpt"/>
</dbReference>
<accession>A0A1E3NXQ4</accession>
<proteinExistence type="predicted"/>
<evidence type="ECO:0000313" key="5">
    <source>
        <dbReference type="Proteomes" id="UP000094112"/>
    </source>
</evidence>
<dbReference type="EMBL" id="KV454212">
    <property type="protein sequence ID" value="ODQ57938.1"/>
    <property type="molecule type" value="Genomic_DNA"/>
</dbReference>
<dbReference type="RefSeq" id="XP_019037145.1">
    <property type="nucleotide sequence ID" value="XM_019185003.1"/>
</dbReference>